<evidence type="ECO:0000259" key="7">
    <source>
        <dbReference type="PROSITE" id="PS50850"/>
    </source>
</evidence>
<feature type="domain" description="Major facilitator superfamily (MFS) profile" evidence="7">
    <location>
        <begin position="24"/>
        <end position="433"/>
    </location>
</feature>
<evidence type="ECO:0000256" key="2">
    <source>
        <dbReference type="ARBA" id="ARBA00022448"/>
    </source>
</evidence>
<feature type="transmembrane region" description="Helical" evidence="6">
    <location>
        <begin position="183"/>
        <end position="206"/>
    </location>
</feature>
<evidence type="ECO:0000256" key="3">
    <source>
        <dbReference type="ARBA" id="ARBA00022692"/>
    </source>
</evidence>
<evidence type="ECO:0000256" key="6">
    <source>
        <dbReference type="SAM" id="Phobius"/>
    </source>
</evidence>
<feature type="transmembrane region" description="Helical" evidence="6">
    <location>
        <begin position="90"/>
        <end position="108"/>
    </location>
</feature>
<feature type="transmembrane region" description="Helical" evidence="6">
    <location>
        <begin position="409"/>
        <end position="428"/>
    </location>
</feature>
<dbReference type="CDD" id="cd17319">
    <property type="entry name" value="MFS_ExuT_GudP_like"/>
    <property type="match status" value="1"/>
</dbReference>
<keyword evidence="4 6" id="KW-1133">Transmembrane helix</keyword>
<dbReference type="FunFam" id="1.20.1250.20:FF:000018">
    <property type="entry name" value="MFS transporter permease"/>
    <property type="match status" value="1"/>
</dbReference>
<organism evidence="8 9">
    <name type="scientific">Acetobacter persici</name>
    <dbReference type="NCBI Taxonomy" id="1076596"/>
    <lineage>
        <taxon>Bacteria</taxon>
        <taxon>Pseudomonadati</taxon>
        <taxon>Pseudomonadota</taxon>
        <taxon>Alphaproteobacteria</taxon>
        <taxon>Acetobacterales</taxon>
        <taxon>Acetobacteraceae</taxon>
        <taxon>Acetobacter</taxon>
    </lineage>
</organism>
<dbReference type="GO" id="GO:0016020">
    <property type="term" value="C:membrane"/>
    <property type="evidence" value="ECO:0007669"/>
    <property type="project" value="UniProtKB-SubCell"/>
</dbReference>
<comment type="subcellular location">
    <subcellularLocation>
        <location evidence="1">Membrane</location>
        <topology evidence="1">Multi-pass membrane protein</topology>
    </subcellularLocation>
</comment>
<dbReference type="EMBL" id="BLJP01000010">
    <property type="protein sequence ID" value="GFE94300.1"/>
    <property type="molecule type" value="Genomic_DNA"/>
</dbReference>
<evidence type="ECO:0000313" key="8">
    <source>
        <dbReference type="EMBL" id="GFE94300.1"/>
    </source>
</evidence>
<dbReference type="GO" id="GO:0022857">
    <property type="term" value="F:transmembrane transporter activity"/>
    <property type="evidence" value="ECO:0007669"/>
    <property type="project" value="InterPro"/>
</dbReference>
<protein>
    <submittedName>
        <fullName evidence="8">MFS transporter</fullName>
    </submittedName>
</protein>
<dbReference type="InterPro" id="IPR011701">
    <property type="entry name" value="MFS"/>
</dbReference>
<feature type="transmembrane region" description="Helical" evidence="6">
    <location>
        <begin position="251"/>
        <end position="273"/>
    </location>
</feature>
<feature type="transmembrane region" description="Helical" evidence="6">
    <location>
        <begin position="344"/>
        <end position="365"/>
    </location>
</feature>
<reference evidence="8 9" key="1">
    <citation type="journal article" date="2020" name="Cell Rep.">
        <title>Local necrotic cells trigger systemic immune activation via gut microbiome dysbiosis in Drosophila.</title>
        <authorList>
            <person name="Kosakamoto H."/>
            <person name="Yamauchi T."/>
            <person name="Akuzawa-Tokita Y."/>
            <person name="Nishimura K."/>
            <person name="Soga T."/>
            <person name="Murakami T."/>
            <person name="Mori H."/>
            <person name="Yamamoto K."/>
            <person name="Miyazaki R."/>
            <person name="Koto A."/>
            <person name="Miura M."/>
            <person name="Obata F."/>
        </authorList>
    </citation>
    <scope>NUCLEOTIDE SEQUENCE [LARGE SCALE GENOMIC DNA]</scope>
    <source>
        <strain evidence="8 9">Ai</strain>
    </source>
</reference>
<dbReference type="InterPro" id="IPR020846">
    <property type="entry name" value="MFS_dom"/>
</dbReference>
<dbReference type="AlphaFoldDB" id="A0A6V8I9P2"/>
<evidence type="ECO:0000256" key="5">
    <source>
        <dbReference type="ARBA" id="ARBA00023136"/>
    </source>
</evidence>
<dbReference type="RefSeq" id="WP_086656522.1">
    <property type="nucleotide sequence ID" value="NZ_BLJP01000010.1"/>
</dbReference>
<gene>
    <name evidence="8" type="ORF">DmAi_23590</name>
</gene>
<feature type="transmembrane region" description="Helical" evidence="6">
    <location>
        <begin position="58"/>
        <end position="78"/>
    </location>
</feature>
<sequence>MSNEDLIPAGAAEGAVFRRVAWRLMPFLFICLVFNWLDRVAVSFAHLQFGADLHISDTAFGLSVGLFSAGYLLCEIPSNLVMERWGARRTLARIMIIWGLVTVGMAFVQGPYSLYATRTLLGMAEAGFFPGVILYLTYWFPSAYRARITSRFIMAIAVCGIVGGPSATWIMTHLAGLWGWHGWQWLFLLGGLPPVVAGFLAFGWLADKPDNARWLKKNEKIIIQQAMVREPSATIRPVRASLVSAFSNRTVWLLSLSYCLTITCTGNVVNFWVPSLLRAAGVQNLQQLGLLSALPHGVGIGAMLLACRHSDQHQERRWHFALGGALAMAGMLALPWIAHGTTETLFFLTVMVAGYLIATAIFWSIPAGLLPAQDRAIGFALINCCGQISSMLVPVLIGFLKTRLGGFEVALSLVSLFVGLGVIVMLAMTARTARLPVSQPYSVMDSQS</sequence>
<dbReference type="InterPro" id="IPR036259">
    <property type="entry name" value="MFS_trans_sf"/>
</dbReference>
<feature type="transmembrane region" description="Helical" evidence="6">
    <location>
        <begin position="120"/>
        <end position="140"/>
    </location>
</feature>
<proteinExistence type="predicted"/>
<keyword evidence="3 6" id="KW-0812">Transmembrane</keyword>
<keyword evidence="5 6" id="KW-0472">Membrane</keyword>
<evidence type="ECO:0000256" key="1">
    <source>
        <dbReference type="ARBA" id="ARBA00004141"/>
    </source>
</evidence>
<dbReference type="Gene3D" id="1.20.1250.20">
    <property type="entry name" value="MFS general substrate transporter like domains"/>
    <property type="match status" value="2"/>
</dbReference>
<keyword evidence="2" id="KW-0813">Transport</keyword>
<feature type="transmembrane region" description="Helical" evidence="6">
    <location>
        <begin position="285"/>
        <end position="306"/>
    </location>
</feature>
<feature type="transmembrane region" description="Helical" evidence="6">
    <location>
        <begin position="318"/>
        <end position="338"/>
    </location>
</feature>
<dbReference type="PANTHER" id="PTHR43791:SF36">
    <property type="entry name" value="TRANSPORTER, PUTATIVE (AFU_ORTHOLOGUE AFUA_6G08340)-RELATED"/>
    <property type="match status" value="1"/>
</dbReference>
<feature type="transmembrane region" description="Helical" evidence="6">
    <location>
        <begin position="152"/>
        <end position="171"/>
    </location>
</feature>
<dbReference type="SUPFAM" id="SSF103473">
    <property type="entry name" value="MFS general substrate transporter"/>
    <property type="match status" value="1"/>
</dbReference>
<keyword evidence="9" id="KW-1185">Reference proteome</keyword>
<dbReference type="PANTHER" id="PTHR43791">
    <property type="entry name" value="PERMEASE-RELATED"/>
    <property type="match status" value="1"/>
</dbReference>
<feature type="transmembrane region" description="Helical" evidence="6">
    <location>
        <begin position="377"/>
        <end position="397"/>
    </location>
</feature>
<evidence type="ECO:0000313" key="9">
    <source>
        <dbReference type="Proteomes" id="UP000548726"/>
    </source>
</evidence>
<dbReference type="PROSITE" id="PS50850">
    <property type="entry name" value="MFS"/>
    <property type="match status" value="1"/>
</dbReference>
<dbReference type="Pfam" id="PF07690">
    <property type="entry name" value="MFS_1"/>
    <property type="match status" value="1"/>
</dbReference>
<evidence type="ECO:0000256" key="4">
    <source>
        <dbReference type="ARBA" id="ARBA00022989"/>
    </source>
</evidence>
<accession>A0A6V8I9P2</accession>
<feature type="transmembrane region" description="Helical" evidence="6">
    <location>
        <begin position="20"/>
        <end position="38"/>
    </location>
</feature>
<name>A0A6V8I9P2_9PROT</name>
<comment type="caution">
    <text evidence="8">The sequence shown here is derived from an EMBL/GenBank/DDBJ whole genome shotgun (WGS) entry which is preliminary data.</text>
</comment>
<dbReference type="Proteomes" id="UP000548726">
    <property type="component" value="Unassembled WGS sequence"/>
</dbReference>
<dbReference type="OrthoDB" id="9773957at2"/>